<dbReference type="PANTHER" id="PTHR46028">
    <property type="entry name" value="KYNURENINE 3-MONOOXYGENASE"/>
    <property type="match status" value="1"/>
</dbReference>
<reference evidence="11 12" key="1">
    <citation type="submission" date="2014-07" db="EMBL/GenBank/DDBJ databases">
        <title>Draft Genome Sequence of Gephyronic Acid Producer, Cystobacter violaceus Strain Cb vi76.</title>
        <authorList>
            <person name="Stevens D.C."/>
            <person name="Young J."/>
            <person name="Carmichael R."/>
            <person name="Tan J."/>
            <person name="Taylor R.E."/>
        </authorList>
    </citation>
    <scope>NUCLEOTIDE SEQUENCE [LARGE SCALE GENOMIC DNA]</scope>
    <source>
        <strain evidence="11 12">Cb vi76</strain>
    </source>
</reference>
<evidence type="ECO:0000256" key="1">
    <source>
        <dbReference type="ARBA" id="ARBA00001974"/>
    </source>
</evidence>
<sequence>MHEIEQTQRVTVVGAGLVGSLLSMYLARRGFQVDVLEWRPDMRREEIGAGRSINLAISARGLYALKQVGLEDEALRHAIPMRGRMIHPVSGALAFQAYGKDESQHINSISRAWLNKFLMTHAEATGRVRIQFEQRVQRVDFQKGALEVLDRPSGAVRELHSPVVLGTDGSGSAVRREMSQAPGYRAAQEQLSHGYKELTIPPGPGGAFQMEKHALHIWPRGSYMLIALPNEDGSFTCTLFLPFDGPVSFEALKTPEHLVAFFEEQFPDARALMPHLTHEFFHNPTGTMVTVKSEPWHVGGQSLLLGDAAHAIVPFFGQGMNCGFEDCVALDACLGKHTRWEDAFVEFFRLRKTNADAIADMAVENFVEMRDKTADPRFLLEKAVEKELLKAFPGEFLSRYTLVSFSLTPYRLAYEVGAIAGGIVSELSEGLTRAEEVDLDRARTLIRERLVPFVKEHSDGFGTAR</sequence>
<evidence type="ECO:0000256" key="2">
    <source>
        <dbReference type="ARBA" id="ARBA00022630"/>
    </source>
</evidence>
<dbReference type="UniPathway" id="UPA00253">
    <property type="reaction ID" value="UER00328"/>
</dbReference>
<dbReference type="FunFam" id="3.50.50.60:FF:000185">
    <property type="entry name" value="Kynurenine 3-monooxygenase"/>
    <property type="match status" value="1"/>
</dbReference>
<keyword evidence="3 9" id="KW-0662">Pyridine nucleotide biosynthesis</keyword>
<dbReference type="Pfam" id="PF01494">
    <property type="entry name" value="FAD_binding_3"/>
    <property type="match status" value="1"/>
</dbReference>
<dbReference type="PRINTS" id="PR00420">
    <property type="entry name" value="RNGMNOXGNASE"/>
</dbReference>
<name>A0A084SRR7_9BACT</name>
<evidence type="ECO:0000256" key="7">
    <source>
        <dbReference type="ARBA" id="ARBA00023033"/>
    </source>
</evidence>
<dbReference type="Gene3D" id="3.50.50.60">
    <property type="entry name" value="FAD/NAD(P)-binding domain"/>
    <property type="match status" value="1"/>
</dbReference>
<comment type="catalytic activity">
    <reaction evidence="8 9">
        <text>L-kynurenine + NADPH + O2 + H(+) = 3-hydroxy-L-kynurenine + NADP(+) + H2O</text>
        <dbReference type="Rhea" id="RHEA:20545"/>
        <dbReference type="ChEBI" id="CHEBI:15377"/>
        <dbReference type="ChEBI" id="CHEBI:15378"/>
        <dbReference type="ChEBI" id="CHEBI:15379"/>
        <dbReference type="ChEBI" id="CHEBI:57783"/>
        <dbReference type="ChEBI" id="CHEBI:57959"/>
        <dbReference type="ChEBI" id="CHEBI:58125"/>
        <dbReference type="ChEBI" id="CHEBI:58349"/>
        <dbReference type="EC" id="1.14.13.9"/>
    </reaction>
</comment>
<evidence type="ECO:0000256" key="4">
    <source>
        <dbReference type="ARBA" id="ARBA00022827"/>
    </source>
</evidence>
<evidence type="ECO:0000313" key="12">
    <source>
        <dbReference type="Proteomes" id="UP000028547"/>
    </source>
</evidence>
<dbReference type="GO" id="GO:0071949">
    <property type="term" value="F:FAD binding"/>
    <property type="evidence" value="ECO:0007669"/>
    <property type="project" value="InterPro"/>
</dbReference>
<dbReference type="InterPro" id="IPR002938">
    <property type="entry name" value="FAD-bd"/>
</dbReference>
<keyword evidence="5 9" id="KW-0521">NADP</keyword>
<dbReference type="GO" id="GO:0019805">
    <property type="term" value="P:quinolinate biosynthetic process"/>
    <property type="evidence" value="ECO:0007669"/>
    <property type="project" value="UniProtKB-UniRule"/>
</dbReference>
<evidence type="ECO:0000256" key="9">
    <source>
        <dbReference type="HAMAP-Rule" id="MF_01971"/>
    </source>
</evidence>
<dbReference type="HAMAP" id="MF_01971">
    <property type="entry name" value="Kynurenine_monooxygenase"/>
    <property type="match status" value="1"/>
</dbReference>
<evidence type="ECO:0000256" key="5">
    <source>
        <dbReference type="ARBA" id="ARBA00022857"/>
    </source>
</evidence>
<dbReference type="InterPro" id="IPR036188">
    <property type="entry name" value="FAD/NAD-bd_sf"/>
</dbReference>
<evidence type="ECO:0000256" key="8">
    <source>
        <dbReference type="ARBA" id="ARBA00047818"/>
    </source>
</evidence>
<comment type="caution">
    <text evidence="11">The sequence shown here is derived from an EMBL/GenBank/DDBJ whole genome shotgun (WGS) entry which is preliminary data.</text>
</comment>
<dbReference type="GO" id="GO:0004502">
    <property type="term" value="F:kynurenine 3-monooxygenase activity"/>
    <property type="evidence" value="ECO:0007669"/>
    <property type="project" value="UniProtKB-UniRule"/>
</dbReference>
<comment type="pathway">
    <text evidence="9">Cofactor biosynthesis; NAD(+) biosynthesis; quinolinate from L-kynurenine: step 1/3.</text>
</comment>
<evidence type="ECO:0000313" key="11">
    <source>
        <dbReference type="EMBL" id="KFA91152.1"/>
    </source>
</evidence>
<protein>
    <recommendedName>
        <fullName evidence="9">Kynurenine 3-monooxygenase</fullName>
        <ecNumber evidence="9">1.14.13.9</ecNumber>
    </recommendedName>
    <alternativeName>
        <fullName evidence="9">Kynurenine 3-hydroxylase</fullName>
    </alternativeName>
</protein>
<dbReference type="PANTHER" id="PTHR46028:SF2">
    <property type="entry name" value="KYNURENINE 3-MONOOXYGENASE"/>
    <property type="match status" value="1"/>
</dbReference>
<dbReference type="InterPro" id="IPR027545">
    <property type="entry name" value="Kynurenine_monooxygenase"/>
</dbReference>
<keyword evidence="6 9" id="KW-0560">Oxidoreductase</keyword>
<dbReference type="EC" id="1.14.13.9" evidence="9"/>
<comment type="function">
    <text evidence="9">Catalyzes the hydroxylation of L-kynurenine (L-Kyn) to form 3-hydroxy-L-kynurenine (L-3OHKyn). Required for synthesis of quinolinic acid.</text>
</comment>
<dbReference type="SUPFAM" id="SSF51905">
    <property type="entry name" value="FAD/NAD(P)-binding domain"/>
    <property type="match status" value="1"/>
</dbReference>
<evidence type="ECO:0000256" key="6">
    <source>
        <dbReference type="ARBA" id="ARBA00023002"/>
    </source>
</evidence>
<dbReference type="GO" id="GO:0070189">
    <property type="term" value="P:kynurenine metabolic process"/>
    <property type="evidence" value="ECO:0007669"/>
    <property type="project" value="TreeGrafter"/>
</dbReference>
<organism evidence="11 12">
    <name type="scientific">Archangium violaceum Cb vi76</name>
    <dbReference type="NCBI Taxonomy" id="1406225"/>
    <lineage>
        <taxon>Bacteria</taxon>
        <taxon>Pseudomonadati</taxon>
        <taxon>Myxococcota</taxon>
        <taxon>Myxococcia</taxon>
        <taxon>Myxococcales</taxon>
        <taxon>Cystobacterineae</taxon>
        <taxon>Archangiaceae</taxon>
        <taxon>Archangium</taxon>
    </lineage>
</organism>
<comment type="similarity">
    <text evidence="9">Belongs to the aromatic-ring hydroxylase family. KMO subfamily.</text>
</comment>
<dbReference type="Proteomes" id="UP000028547">
    <property type="component" value="Unassembled WGS sequence"/>
</dbReference>
<accession>A0A084SRR7</accession>
<dbReference type="AlphaFoldDB" id="A0A084SRR7"/>
<keyword evidence="4 9" id="KW-0274">FAD</keyword>
<comment type="cofactor">
    <cofactor evidence="1 9">
        <name>FAD</name>
        <dbReference type="ChEBI" id="CHEBI:57692"/>
    </cofactor>
</comment>
<dbReference type="EMBL" id="JPMI01000159">
    <property type="protein sequence ID" value="KFA91152.1"/>
    <property type="molecule type" value="Genomic_DNA"/>
</dbReference>
<dbReference type="GO" id="GO:0043420">
    <property type="term" value="P:anthranilate metabolic process"/>
    <property type="evidence" value="ECO:0007669"/>
    <property type="project" value="UniProtKB-UniRule"/>
</dbReference>
<evidence type="ECO:0000259" key="10">
    <source>
        <dbReference type="Pfam" id="PF01494"/>
    </source>
</evidence>
<gene>
    <name evidence="9" type="primary">kmo</name>
    <name evidence="11" type="ORF">Q664_23895</name>
</gene>
<keyword evidence="7 9" id="KW-0503">Monooxygenase</keyword>
<feature type="domain" description="FAD-binding" evidence="10">
    <location>
        <begin position="9"/>
        <end position="337"/>
    </location>
</feature>
<dbReference type="GO" id="GO:0006569">
    <property type="term" value="P:L-tryptophan catabolic process"/>
    <property type="evidence" value="ECO:0007669"/>
    <property type="project" value="UniProtKB-UniRule"/>
</dbReference>
<proteinExistence type="inferred from homology"/>
<dbReference type="RefSeq" id="WP_043399716.1">
    <property type="nucleotide sequence ID" value="NZ_JPMI01000159.1"/>
</dbReference>
<dbReference type="GO" id="GO:0009435">
    <property type="term" value="P:NAD+ biosynthetic process"/>
    <property type="evidence" value="ECO:0007669"/>
    <property type="project" value="UniProtKB-UniPathway"/>
</dbReference>
<evidence type="ECO:0000256" key="3">
    <source>
        <dbReference type="ARBA" id="ARBA00022642"/>
    </source>
</evidence>
<keyword evidence="2 9" id="KW-0285">Flavoprotein</keyword>